<sequence>MSEHINTQPPIPADQAPPAAAVLDKLTVDEPTSATTSGSGSTTSGLAGGLSKWMHQAETYMNKAVETARPYAEAVQHKTEGLVQQTKEGQKAEGGLLGQGLGKVQATFTQVTSVIDQRTATDKHPGLVTMLAQATTNMIEKVDRAMDASVDNPASTSAAAAAVAPFASPRASVSGASSSSAPSTASTSAASAPVVPAATAVPEAAISGPNTASTSSAPQVEGEKPVTTTTNTVVHSDTA</sequence>
<evidence type="ECO:0000313" key="1">
    <source>
        <dbReference type="EMBL" id="KAJ9094490.1"/>
    </source>
</evidence>
<dbReference type="Proteomes" id="UP001227268">
    <property type="component" value="Unassembled WGS sequence"/>
</dbReference>
<evidence type="ECO:0000313" key="2">
    <source>
        <dbReference type="Proteomes" id="UP001227268"/>
    </source>
</evidence>
<comment type="caution">
    <text evidence="1">The sequence shown here is derived from an EMBL/GenBank/DDBJ whole genome shotgun (WGS) entry which is preliminary data.</text>
</comment>
<proteinExistence type="predicted"/>
<reference evidence="1" key="1">
    <citation type="submission" date="2023-04" db="EMBL/GenBank/DDBJ databases">
        <title>Draft Genome sequencing of Naganishia species isolated from polar environments using Oxford Nanopore Technology.</title>
        <authorList>
            <person name="Leo P."/>
            <person name="Venkateswaran K."/>
        </authorList>
    </citation>
    <scope>NUCLEOTIDE SEQUENCE</scope>
    <source>
        <strain evidence="1">MNA-CCFEE 5423</strain>
    </source>
</reference>
<keyword evidence="2" id="KW-1185">Reference proteome</keyword>
<dbReference type="EMBL" id="JASBWT010000025">
    <property type="protein sequence ID" value="KAJ9094490.1"/>
    <property type="molecule type" value="Genomic_DNA"/>
</dbReference>
<name>A0ACC2V5U5_9TREE</name>
<organism evidence="1 2">
    <name type="scientific">Naganishia friedmannii</name>
    <dbReference type="NCBI Taxonomy" id="89922"/>
    <lineage>
        <taxon>Eukaryota</taxon>
        <taxon>Fungi</taxon>
        <taxon>Dikarya</taxon>
        <taxon>Basidiomycota</taxon>
        <taxon>Agaricomycotina</taxon>
        <taxon>Tremellomycetes</taxon>
        <taxon>Filobasidiales</taxon>
        <taxon>Filobasidiaceae</taxon>
        <taxon>Naganishia</taxon>
    </lineage>
</organism>
<gene>
    <name evidence="1" type="ORF">QFC21_006029</name>
</gene>
<protein>
    <submittedName>
        <fullName evidence="1">Uncharacterized protein</fullName>
    </submittedName>
</protein>
<accession>A0ACC2V5U5</accession>